<dbReference type="PANTHER" id="PTHR30043">
    <property type="entry name" value="PHOSPHONATES TRANSPORT SYSTEM PERMEASE PROTEIN"/>
    <property type="match status" value="1"/>
</dbReference>
<reference evidence="9 10" key="1">
    <citation type="submission" date="2019-02" db="EMBL/GenBank/DDBJ databases">
        <title>Shewanella sp. D4-2 isolated from Dokdo Island.</title>
        <authorList>
            <person name="Baek K."/>
        </authorList>
    </citation>
    <scope>NUCLEOTIDE SEQUENCE [LARGE SCALE GENOMIC DNA]</scope>
    <source>
        <strain evidence="9 10">D4-2</strain>
    </source>
</reference>
<feature type="domain" description="ABC transmembrane type-1" evidence="8">
    <location>
        <begin position="350"/>
        <end position="493"/>
    </location>
</feature>
<feature type="transmembrane region" description="Helical" evidence="7">
    <location>
        <begin position="445"/>
        <end position="465"/>
    </location>
</feature>
<feature type="transmembrane region" description="Helical" evidence="7">
    <location>
        <begin position="26"/>
        <end position="51"/>
    </location>
</feature>
<sequence>MTRTLNTKAYAANNSARYHLGYWQKVTLGIWLIALLALPFADIEIVSFNPWHELGLMAQGILAPDFFATEYLMSAVVQTINFALLGITFGLLFGAPLSLIYRHKAVSTLCSLARAVHEIFWALLFLQIFGLSPVTGILAITIPFAATFARVFSDILTQSSNAPIDSISKQSDIISRYSYGKIAQVLPQMIAYTRYRFECALRSSAVLGFIGMPTLGFYLETAFRQGNYHEGAALLMIFITLIGCIRYWCKPKLLPIYLVIALVTLSDIPPIDGSLLVRFFTEDILPPAIANAQDMQSIDWSALGSWITRLISEQALPGAVTTVILAVLALAASHFVTLKGHAVASRHLWSKPVAGLGQLLLLVGRSVPEYILAFVFLILFGPSMLPAIIALAIHNGAVIAYLAVRQSDQLNPQQVAQGKFNLFHYHMLPSIYPNLMALMFYRFEIIVRETAVFGMLGIMTLGFYIDSNFSEIRYSDAIVLIACTALLNLAIDTTSRRLLSMPKNTQASC</sequence>
<evidence type="ECO:0000313" key="10">
    <source>
        <dbReference type="Proteomes" id="UP000291106"/>
    </source>
</evidence>
<evidence type="ECO:0000256" key="4">
    <source>
        <dbReference type="ARBA" id="ARBA00022692"/>
    </source>
</evidence>
<name>A0A411PJU9_9GAMM</name>
<dbReference type="Gene3D" id="1.10.3720.10">
    <property type="entry name" value="MetI-like"/>
    <property type="match status" value="2"/>
</dbReference>
<evidence type="ECO:0000259" key="8">
    <source>
        <dbReference type="Pfam" id="PF00528"/>
    </source>
</evidence>
<feature type="transmembrane region" description="Helical" evidence="7">
    <location>
        <begin position="231"/>
        <end position="249"/>
    </location>
</feature>
<proteinExistence type="predicted"/>
<evidence type="ECO:0000313" key="9">
    <source>
        <dbReference type="EMBL" id="QBF83692.1"/>
    </source>
</evidence>
<dbReference type="PANTHER" id="PTHR30043:SF1">
    <property type="entry name" value="ABC TRANSPORT SYSTEM PERMEASE PROTEIN P69"/>
    <property type="match status" value="1"/>
</dbReference>
<keyword evidence="10" id="KW-1185">Reference proteome</keyword>
<dbReference type="RefSeq" id="WP_130601059.1">
    <property type="nucleotide sequence ID" value="NZ_CP036200.1"/>
</dbReference>
<dbReference type="EMBL" id="CP036200">
    <property type="protein sequence ID" value="QBF83692.1"/>
    <property type="molecule type" value="Genomic_DNA"/>
</dbReference>
<dbReference type="GO" id="GO:0005886">
    <property type="term" value="C:plasma membrane"/>
    <property type="evidence" value="ECO:0007669"/>
    <property type="project" value="UniProtKB-SubCell"/>
</dbReference>
<dbReference type="AlphaFoldDB" id="A0A411PJU9"/>
<gene>
    <name evidence="9" type="ORF">EXU30_14070</name>
</gene>
<keyword evidence="6 7" id="KW-0472">Membrane</keyword>
<dbReference type="OrthoDB" id="7808588at2"/>
<dbReference type="KEGG" id="smai:EXU30_14070"/>
<keyword evidence="5 7" id="KW-1133">Transmembrane helix</keyword>
<feature type="transmembrane region" description="Helical" evidence="7">
    <location>
        <begin position="315"/>
        <end position="338"/>
    </location>
</feature>
<accession>A0A411PJU9</accession>
<dbReference type="Pfam" id="PF00528">
    <property type="entry name" value="BPD_transp_1"/>
    <property type="match status" value="1"/>
</dbReference>
<dbReference type="GO" id="GO:0055085">
    <property type="term" value="P:transmembrane transport"/>
    <property type="evidence" value="ECO:0007669"/>
    <property type="project" value="InterPro"/>
</dbReference>
<protein>
    <submittedName>
        <fullName evidence="9">ABC transporter permease subunit</fullName>
    </submittedName>
</protein>
<feature type="transmembrane region" description="Helical" evidence="7">
    <location>
        <begin position="477"/>
        <end position="494"/>
    </location>
</feature>
<dbReference type="InterPro" id="IPR000515">
    <property type="entry name" value="MetI-like"/>
</dbReference>
<dbReference type="SUPFAM" id="SSF161098">
    <property type="entry name" value="MetI-like"/>
    <property type="match status" value="2"/>
</dbReference>
<keyword evidence="2" id="KW-0813">Transport</keyword>
<evidence type="ECO:0000256" key="7">
    <source>
        <dbReference type="SAM" id="Phobius"/>
    </source>
</evidence>
<keyword evidence="4 7" id="KW-0812">Transmembrane</keyword>
<keyword evidence="3" id="KW-1003">Cell membrane</keyword>
<evidence type="ECO:0000256" key="3">
    <source>
        <dbReference type="ARBA" id="ARBA00022475"/>
    </source>
</evidence>
<feature type="transmembrane region" description="Helical" evidence="7">
    <location>
        <begin position="71"/>
        <end position="93"/>
    </location>
</feature>
<evidence type="ECO:0000256" key="1">
    <source>
        <dbReference type="ARBA" id="ARBA00004651"/>
    </source>
</evidence>
<evidence type="ECO:0000256" key="5">
    <source>
        <dbReference type="ARBA" id="ARBA00022989"/>
    </source>
</evidence>
<evidence type="ECO:0000256" key="2">
    <source>
        <dbReference type="ARBA" id="ARBA00022448"/>
    </source>
</evidence>
<comment type="subcellular location">
    <subcellularLocation>
        <location evidence="1">Cell membrane</location>
        <topology evidence="1">Multi-pass membrane protein</topology>
    </subcellularLocation>
</comment>
<dbReference type="Proteomes" id="UP000291106">
    <property type="component" value="Chromosome"/>
</dbReference>
<organism evidence="9 10">
    <name type="scientific">Shewanella maritima</name>
    <dbReference type="NCBI Taxonomy" id="2520507"/>
    <lineage>
        <taxon>Bacteria</taxon>
        <taxon>Pseudomonadati</taxon>
        <taxon>Pseudomonadota</taxon>
        <taxon>Gammaproteobacteria</taxon>
        <taxon>Alteromonadales</taxon>
        <taxon>Shewanellaceae</taxon>
        <taxon>Shewanella</taxon>
    </lineage>
</organism>
<dbReference type="InterPro" id="IPR035906">
    <property type="entry name" value="MetI-like_sf"/>
</dbReference>
<evidence type="ECO:0000256" key="6">
    <source>
        <dbReference type="ARBA" id="ARBA00023136"/>
    </source>
</evidence>